<evidence type="ECO:0000256" key="2">
    <source>
        <dbReference type="SAM" id="SignalP"/>
    </source>
</evidence>
<accession>A0AAD7Y909</accession>
<keyword evidence="2" id="KW-0732">Signal</keyword>
<sequence>MFHHRCSLAMVVLSAVVSLALQRTGWLDRVVQFQKEKFLNQLADLAPIKITAKILPKPEGYVDSTHWDYDSVVRLLTLIRESEAAKPVHKALRRMLRPTRRLMMSIKESKIRFPSINKEHNDLYYDGYDSSKENMLPAPPPVPEDQVVLVVSNPVEARLPSARISVKLLREILEARARAAREMHTTAKSEPWIEFLKNRTATDVPTTDATLDGKGPAEEVVFHTSFPSSDEDYDDDKTTAAGGTEGAGGATTAAGGAGDDATGAGGDAAATTAAPEGEPGEPEAPAEPER</sequence>
<feature type="compositionally biased region" description="Acidic residues" evidence="1">
    <location>
        <begin position="278"/>
        <end position="290"/>
    </location>
</feature>
<evidence type="ECO:0000313" key="3">
    <source>
        <dbReference type="EMBL" id="KAJ8707576.1"/>
    </source>
</evidence>
<gene>
    <name evidence="3" type="ORF">PYW07_011253</name>
</gene>
<reference evidence="3" key="1">
    <citation type="submission" date="2023-03" db="EMBL/GenBank/DDBJ databases">
        <title>Chromosome-level genomes of two armyworms, Mythimna separata and Mythimna loreyi, provide insights into the biosynthesis and reception of sex pheromones.</title>
        <authorList>
            <person name="Zhao H."/>
        </authorList>
    </citation>
    <scope>NUCLEOTIDE SEQUENCE</scope>
    <source>
        <strain evidence="3">BeijingLab</strain>
        <tissue evidence="3">Pupa</tissue>
    </source>
</reference>
<dbReference type="Proteomes" id="UP001231518">
    <property type="component" value="Chromosome 28"/>
</dbReference>
<comment type="caution">
    <text evidence="3">The sequence shown here is derived from an EMBL/GenBank/DDBJ whole genome shotgun (WGS) entry which is preliminary data.</text>
</comment>
<keyword evidence="4" id="KW-1185">Reference proteome</keyword>
<feature type="chain" id="PRO_5041959401" evidence="2">
    <location>
        <begin position="23"/>
        <end position="290"/>
    </location>
</feature>
<feature type="signal peptide" evidence="2">
    <location>
        <begin position="1"/>
        <end position="22"/>
    </location>
</feature>
<feature type="region of interest" description="Disordered" evidence="1">
    <location>
        <begin position="224"/>
        <end position="290"/>
    </location>
</feature>
<evidence type="ECO:0000256" key="1">
    <source>
        <dbReference type="SAM" id="MobiDB-lite"/>
    </source>
</evidence>
<feature type="compositionally biased region" description="Gly residues" evidence="1">
    <location>
        <begin position="243"/>
        <end position="266"/>
    </location>
</feature>
<name>A0AAD7Y909_MYTSE</name>
<dbReference type="AlphaFoldDB" id="A0AAD7Y909"/>
<evidence type="ECO:0000313" key="4">
    <source>
        <dbReference type="Proteomes" id="UP001231518"/>
    </source>
</evidence>
<feature type="compositionally biased region" description="Low complexity" evidence="1">
    <location>
        <begin position="267"/>
        <end position="277"/>
    </location>
</feature>
<organism evidence="3 4">
    <name type="scientific">Mythimna separata</name>
    <name type="common">Oriental armyworm</name>
    <name type="synonym">Pseudaletia separata</name>
    <dbReference type="NCBI Taxonomy" id="271217"/>
    <lineage>
        <taxon>Eukaryota</taxon>
        <taxon>Metazoa</taxon>
        <taxon>Ecdysozoa</taxon>
        <taxon>Arthropoda</taxon>
        <taxon>Hexapoda</taxon>
        <taxon>Insecta</taxon>
        <taxon>Pterygota</taxon>
        <taxon>Neoptera</taxon>
        <taxon>Endopterygota</taxon>
        <taxon>Lepidoptera</taxon>
        <taxon>Glossata</taxon>
        <taxon>Ditrysia</taxon>
        <taxon>Noctuoidea</taxon>
        <taxon>Noctuidae</taxon>
        <taxon>Noctuinae</taxon>
        <taxon>Hadenini</taxon>
        <taxon>Mythimna</taxon>
    </lineage>
</organism>
<proteinExistence type="predicted"/>
<protein>
    <submittedName>
        <fullName evidence="3">Uncharacterized protein</fullName>
    </submittedName>
</protein>
<dbReference type="EMBL" id="JARGEI010000027">
    <property type="protein sequence ID" value="KAJ8707576.1"/>
    <property type="molecule type" value="Genomic_DNA"/>
</dbReference>